<evidence type="ECO:0000256" key="8">
    <source>
        <dbReference type="ARBA" id="ARBA00023136"/>
    </source>
</evidence>
<evidence type="ECO:0000256" key="6">
    <source>
        <dbReference type="ARBA" id="ARBA00022840"/>
    </source>
</evidence>
<dbReference type="InterPro" id="IPR003439">
    <property type="entry name" value="ABC_transporter-like_ATP-bd"/>
</dbReference>
<evidence type="ECO:0000259" key="10">
    <source>
        <dbReference type="PROSITE" id="PS50893"/>
    </source>
</evidence>
<dbReference type="GO" id="GO:0015416">
    <property type="term" value="F:ABC-type phosphonate transporter activity"/>
    <property type="evidence" value="ECO:0007669"/>
    <property type="project" value="InterPro"/>
</dbReference>
<dbReference type="PANTHER" id="PTHR30043">
    <property type="entry name" value="PHOSPHONATES TRANSPORT SYSTEM PERMEASE PROTEIN"/>
    <property type="match status" value="1"/>
</dbReference>
<proteinExistence type="inferred from homology"/>
<dbReference type="AlphaFoldDB" id="A0A7G5IL65"/>
<reference evidence="12 13" key="1">
    <citation type="submission" date="2020-07" db="EMBL/GenBank/DDBJ databases">
        <title>Complete genome sequence for Sandaracinobacter sp. M6.</title>
        <authorList>
            <person name="Tang Y."/>
            <person name="Liu Q."/>
            <person name="Guo Z."/>
            <person name="Lei P."/>
            <person name="Huang B."/>
        </authorList>
    </citation>
    <scope>NUCLEOTIDE SEQUENCE [LARGE SCALE GENOMIC DNA]</scope>
    <source>
        <strain evidence="12 13">M6</strain>
    </source>
</reference>
<dbReference type="RefSeq" id="WP_182297930.1">
    <property type="nucleotide sequence ID" value="NZ_CP059851.1"/>
</dbReference>
<evidence type="ECO:0000313" key="13">
    <source>
        <dbReference type="Proteomes" id="UP000515292"/>
    </source>
</evidence>
<dbReference type="InterPro" id="IPR003593">
    <property type="entry name" value="AAA+_ATPase"/>
</dbReference>
<evidence type="ECO:0000256" key="9">
    <source>
        <dbReference type="RuleBase" id="RU363032"/>
    </source>
</evidence>
<keyword evidence="13" id="KW-1185">Reference proteome</keyword>
<dbReference type="SUPFAM" id="SSF52540">
    <property type="entry name" value="P-loop containing nucleoside triphosphate hydrolases"/>
    <property type="match status" value="1"/>
</dbReference>
<dbReference type="EMBL" id="CP059851">
    <property type="protein sequence ID" value="QMW24107.1"/>
    <property type="molecule type" value="Genomic_DNA"/>
</dbReference>
<dbReference type="Proteomes" id="UP000515292">
    <property type="component" value="Chromosome"/>
</dbReference>
<keyword evidence="5" id="KW-0547">Nucleotide-binding</keyword>
<evidence type="ECO:0000313" key="12">
    <source>
        <dbReference type="EMBL" id="QMW24107.1"/>
    </source>
</evidence>
<evidence type="ECO:0000256" key="3">
    <source>
        <dbReference type="ARBA" id="ARBA00022475"/>
    </source>
</evidence>
<sequence>MPETGAIRVEGLCHRWADGGEALRDIDLCVPQGSHVVIEGPSGSGKSTLLRLLAGGMEPTAGRVLIEGRVARIHQDLRLVGRASALANVLHGALGRLSFAQSLRWPAVERARAEALLARVGLGHRMAAPARTLSGGEAQRVAIARALMQEPDVLLADEPVAALDPANAEAIMTLLGELQRERGLTLLTVLHDAALARRHGDRVVRLEAGRAHVAATVDDAGARGAGPVALPVEPAEAGRRDGRWVALGVFVALILASLPVLAQQETRLTGAFAAAAGFLTQLWPAAEEMWTIEWRALLRSLLATVQMAVLGTVMAVGLALPLAALAARNLMPGWVRLPLRAGLNLWRAVPSIIWALLFVAAVGLGAVAGVVALTAYSIGYLTKFFYEAFEGVDGAAPGALAELGASGAQRFVHAVWPLALPGLVGSCLFMLEYNVRAASVLGLVGAGGIGQDLKLAVDWANWHVVGVILVMLAGAVIAVDALSARVRGALG</sequence>
<accession>A0A7G5IL65</accession>
<evidence type="ECO:0000256" key="1">
    <source>
        <dbReference type="ARBA" id="ARBA00004651"/>
    </source>
</evidence>
<dbReference type="SUPFAM" id="SSF161098">
    <property type="entry name" value="MetI-like"/>
    <property type="match status" value="1"/>
</dbReference>
<feature type="transmembrane region" description="Helical" evidence="9">
    <location>
        <begin position="268"/>
        <end position="286"/>
    </location>
</feature>
<feature type="transmembrane region" description="Helical" evidence="9">
    <location>
        <begin position="244"/>
        <end position="262"/>
    </location>
</feature>
<dbReference type="CDD" id="cd06261">
    <property type="entry name" value="TM_PBP2"/>
    <property type="match status" value="1"/>
</dbReference>
<protein>
    <submittedName>
        <fullName evidence="12">Phosphonate ABC transporter, permease protein PhnE</fullName>
    </submittedName>
</protein>
<dbReference type="InterPro" id="IPR027417">
    <property type="entry name" value="P-loop_NTPase"/>
</dbReference>
<dbReference type="GO" id="GO:0016887">
    <property type="term" value="F:ATP hydrolysis activity"/>
    <property type="evidence" value="ECO:0007669"/>
    <property type="project" value="InterPro"/>
</dbReference>
<dbReference type="GO" id="GO:0005886">
    <property type="term" value="C:plasma membrane"/>
    <property type="evidence" value="ECO:0007669"/>
    <property type="project" value="UniProtKB-SubCell"/>
</dbReference>
<dbReference type="Pfam" id="PF00005">
    <property type="entry name" value="ABC_tran"/>
    <property type="match status" value="1"/>
</dbReference>
<dbReference type="PANTHER" id="PTHR30043:SF1">
    <property type="entry name" value="ABC TRANSPORT SYSTEM PERMEASE PROTEIN P69"/>
    <property type="match status" value="1"/>
</dbReference>
<feature type="domain" description="ABC transporter" evidence="10">
    <location>
        <begin position="7"/>
        <end position="233"/>
    </location>
</feature>
<evidence type="ECO:0000256" key="2">
    <source>
        <dbReference type="ARBA" id="ARBA00022448"/>
    </source>
</evidence>
<dbReference type="Gene3D" id="1.10.3720.10">
    <property type="entry name" value="MetI-like"/>
    <property type="match status" value="1"/>
</dbReference>
<keyword evidence="3" id="KW-1003">Cell membrane</keyword>
<dbReference type="InterPro" id="IPR000515">
    <property type="entry name" value="MetI-like"/>
</dbReference>
<dbReference type="Gene3D" id="3.40.50.300">
    <property type="entry name" value="P-loop containing nucleotide triphosphate hydrolases"/>
    <property type="match status" value="1"/>
</dbReference>
<dbReference type="InterPro" id="IPR035906">
    <property type="entry name" value="MetI-like_sf"/>
</dbReference>
<feature type="domain" description="ABC transmembrane type-1" evidence="11">
    <location>
        <begin position="301"/>
        <end position="483"/>
    </location>
</feature>
<evidence type="ECO:0000256" key="4">
    <source>
        <dbReference type="ARBA" id="ARBA00022692"/>
    </source>
</evidence>
<dbReference type="PROSITE" id="PS50928">
    <property type="entry name" value="ABC_TM1"/>
    <property type="match status" value="1"/>
</dbReference>
<dbReference type="InterPro" id="IPR017871">
    <property type="entry name" value="ABC_transporter-like_CS"/>
</dbReference>
<organism evidence="12 13">
    <name type="scientific">Sandaracinobacteroides saxicola</name>
    <dbReference type="NCBI Taxonomy" id="2759707"/>
    <lineage>
        <taxon>Bacteria</taxon>
        <taxon>Pseudomonadati</taxon>
        <taxon>Pseudomonadota</taxon>
        <taxon>Alphaproteobacteria</taxon>
        <taxon>Sphingomonadales</taxon>
        <taxon>Sphingosinicellaceae</taxon>
        <taxon>Sandaracinobacteroides</taxon>
    </lineage>
</organism>
<dbReference type="PROSITE" id="PS50893">
    <property type="entry name" value="ABC_TRANSPORTER_2"/>
    <property type="match status" value="1"/>
</dbReference>
<keyword evidence="7 9" id="KW-1133">Transmembrane helix</keyword>
<evidence type="ECO:0000256" key="5">
    <source>
        <dbReference type="ARBA" id="ARBA00022741"/>
    </source>
</evidence>
<keyword evidence="6" id="KW-0067">ATP-binding</keyword>
<gene>
    <name evidence="12" type="primary">phnE</name>
    <name evidence="12" type="ORF">H3309_06515</name>
</gene>
<dbReference type="GO" id="GO:0005524">
    <property type="term" value="F:ATP binding"/>
    <property type="evidence" value="ECO:0007669"/>
    <property type="project" value="UniProtKB-KW"/>
</dbReference>
<comment type="similarity">
    <text evidence="9">Belongs to the binding-protein-dependent transport system permease family.</text>
</comment>
<feature type="transmembrane region" description="Helical" evidence="9">
    <location>
        <begin position="462"/>
        <end position="482"/>
    </location>
</feature>
<keyword evidence="2 9" id="KW-0813">Transport</keyword>
<dbReference type="InterPro" id="IPR005769">
    <property type="entry name" value="PhnE/PtxC"/>
</dbReference>
<feature type="transmembrane region" description="Helical" evidence="9">
    <location>
        <begin position="351"/>
        <end position="376"/>
    </location>
</feature>
<feature type="transmembrane region" description="Helical" evidence="9">
    <location>
        <begin position="307"/>
        <end position="331"/>
    </location>
</feature>
<dbReference type="SMART" id="SM00382">
    <property type="entry name" value="AAA"/>
    <property type="match status" value="1"/>
</dbReference>
<dbReference type="KEGG" id="sand:H3309_06515"/>
<evidence type="ECO:0000259" key="11">
    <source>
        <dbReference type="PROSITE" id="PS50928"/>
    </source>
</evidence>
<dbReference type="Pfam" id="PF00528">
    <property type="entry name" value="BPD_transp_1"/>
    <property type="match status" value="1"/>
</dbReference>
<keyword evidence="8 9" id="KW-0472">Membrane</keyword>
<keyword evidence="4 9" id="KW-0812">Transmembrane</keyword>
<evidence type="ECO:0000256" key="7">
    <source>
        <dbReference type="ARBA" id="ARBA00022989"/>
    </source>
</evidence>
<comment type="subcellular location">
    <subcellularLocation>
        <location evidence="1 9">Cell membrane</location>
        <topology evidence="1 9">Multi-pass membrane protein</topology>
    </subcellularLocation>
</comment>
<dbReference type="PROSITE" id="PS00211">
    <property type="entry name" value="ABC_TRANSPORTER_1"/>
    <property type="match status" value="1"/>
</dbReference>
<dbReference type="NCBIfam" id="TIGR01097">
    <property type="entry name" value="PhnE"/>
    <property type="match status" value="1"/>
</dbReference>
<name>A0A7G5IL65_9SPHN</name>